<name>A0A9P8TM16_WICPI</name>
<dbReference type="Proteomes" id="UP000774326">
    <property type="component" value="Unassembled WGS sequence"/>
</dbReference>
<dbReference type="EMBL" id="JAEUBG010002926">
    <property type="protein sequence ID" value="KAH3683821.1"/>
    <property type="molecule type" value="Genomic_DNA"/>
</dbReference>
<organism evidence="2 3">
    <name type="scientific">Wickerhamomyces pijperi</name>
    <name type="common">Yeast</name>
    <name type="synonym">Pichia pijperi</name>
    <dbReference type="NCBI Taxonomy" id="599730"/>
    <lineage>
        <taxon>Eukaryota</taxon>
        <taxon>Fungi</taxon>
        <taxon>Dikarya</taxon>
        <taxon>Ascomycota</taxon>
        <taxon>Saccharomycotina</taxon>
        <taxon>Saccharomycetes</taxon>
        <taxon>Phaffomycetales</taxon>
        <taxon>Wickerhamomycetaceae</taxon>
        <taxon>Wickerhamomyces</taxon>
    </lineage>
</organism>
<sequence length="379" mass="40470">MAYTKNISSGGNSSGSTTTDVSQWRGSRGLVRVVEVVGVVTKSGVVIVVVSGGFASLEVVGWARGVGRRADLAGSLEIAVRDTVVGPLASTRVLSGVVTLLSSLLELFSLLHLLLLAFFGVDLRNSLWPSLFRTRPAGLSGVQHVHEVEFLNQLDQVLHSVVGWIVNVLGLRLQAEEDNVLTQQAEDVQLTKELDQTQTSSLGSGNLVVSLTSGEMDLKILAQNWAYMADQCGSSTALSKMESMTDFKVWASSSHLDCSAILMISSVIGSKYSKVSLFNWDLTFLLMSSSGRITVTPSGAYLTSSVLACLDFGTHLLADFSKGLTGSAGTSGSFSLSSLWCLSDGPLLLDFLSDLLLLFCGFLLDPCLELDLESNLLKF</sequence>
<reference evidence="2" key="1">
    <citation type="journal article" date="2021" name="Open Biol.">
        <title>Shared evolutionary footprints suggest mitochondrial oxidative damage underlies multiple complex I losses in fungi.</title>
        <authorList>
            <person name="Schikora-Tamarit M.A."/>
            <person name="Marcet-Houben M."/>
            <person name="Nosek J."/>
            <person name="Gabaldon T."/>
        </authorList>
    </citation>
    <scope>NUCLEOTIDE SEQUENCE</scope>
    <source>
        <strain evidence="2">CBS2887</strain>
    </source>
</reference>
<reference evidence="2" key="2">
    <citation type="submission" date="2021-01" db="EMBL/GenBank/DDBJ databases">
        <authorList>
            <person name="Schikora-Tamarit M.A."/>
        </authorList>
    </citation>
    <scope>NUCLEOTIDE SEQUENCE</scope>
    <source>
        <strain evidence="2">CBS2887</strain>
    </source>
</reference>
<gene>
    <name evidence="2" type="ORF">WICPIJ_005195</name>
</gene>
<feature type="compositionally biased region" description="Low complexity" evidence="1">
    <location>
        <begin position="8"/>
        <end position="22"/>
    </location>
</feature>
<keyword evidence="3" id="KW-1185">Reference proteome</keyword>
<evidence type="ECO:0000313" key="2">
    <source>
        <dbReference type="EMBL" id="KAH3683821.1"/>
    </source>
</evidence>
<proteinExistence type="predicted"/>
<protein>
    <submittedName>
        <fullName evidence="2">Uncharacterized protein</fullName>
    </submittedName>
</protein>
<accession>A0A9P8TM16</accession>
<evidence type="ECO:0000256" key="1">
    <source>
        <dbReference type="SAM" id="MobiDB-lite"/>
    </source>
</evidence>
<evidence type="ECO:0000313" key="3">
    <source>
        <dbReference type="Proteomes" id="UP000774326"/>
    </source>
</evidence>
<comment type="caution">
    <text evidence="2">The sequence shown here is derived from an EMBL/GenBank/DDBJ whole genome shotgun (WGS) entry which is preliminary data.</text>
</comment>
<dbReference type="AlphaFoldDB" id="A0A9P8TM16"/>
<feature type="region of interest" description="Disordered" evidence="1">
    <location>
        <begin position="1"/>
        <end position="22"/>
    </location>
</feature>